<proteinExistence type="predicted"/>
<protein>
    <submittedName>
        <fullName evidence="1">Calcium-dependent protein kinase (CDPK) family protein</fullName>
    </submittedName>
</protein>
<name>A0A5A7QAB1_STRAF</name>
<dbReference type="OrthoDB" id="10587469at2759"/>
<dbReference type="Proteomes" id="UP000325081">
    <property type="component" value="Unassembled WGS sequence"/>
</dbReference>
<dbReference type="EMBL" id="BKCP01006294">
    <property type="protein sequence ID" value="GER42205.1"/>
    <property type="molecule type" value="Genomic_DNA"/>
</dbReference>
<organism evidence="1 2">
    <name type="scientific">Striga asiatica</name>
    <name type="common">Asiatic witchweed</name>
    <name type="synonym">Buchnera asiatica</name>
    <dbReference type="NCBI Taxonomy" id="4170"/>
    <lineage>
        <taxon>Eukaryota</taxon>
        <taxon>Viridiplantae</taxon>
        <taxon>Streptophyta</taxon>
        <taxon>Embryophyta</taxon>
        <taxon>Tracheophyta</taxon>
        <taxon>Spermatophyta</taxon>
        <taxon>Magnoliopsida</taxon>
        <taxon>eudicotyledons</taxon>
        <taxon>Gunneridae</taxon>
        <taxon>Pentapetalae</taxon>
        <taxon>asterids</taxon>
        <taxon>lamiids</taxon>
        <taxon>Lamiales</taxon>
        <taxon>Orobanchaceae</taxon>
        <taxon>Buchnereae</taxon>
        <taxon>Striga</taxon>
    </lineage>
</organism>
<sequence length="101" mass="11733">MCGYENIFSFWQMKAYMQSLTLRKAVLKALNKTATTDELFYLKKHFRLMQSDANGGITLETIKIVKSAHYSINLKPDYITLVLDKFFSTLSSFWNLELSYG</sequence>
<reference evidence="2" key="1">
    <citation type="journal article" date="2019" name="Curr. Biol.">
        <title>Genome Sequence of Striga asiatica Provides Insight into the Evolution of Plant Parasitism.</title>
        <authorList>
            <person name="Yoshida S."/>
            <person name="Kim S."/>
            <person name="Wafula E.K."/>
            <person name="Tanskanen J."/>
            <person name="Kim Y.M."/>
            <person name="Honaas L."/>
            <person name="Yang Z."/>
            <person name="Spallek T."/>
            <person name="Conn C.E."/>
            <person name="Ichihashi Y."/>
            <person name="Cheong K."/>
            <person name="Cui S."/>
            <person name="Der J.P."/>
            <person name="Gundlach H."/>
            <person name="Jiao Y."/>
            <person name="Hori C."/>
            <person name="Ishida J.K."/>
            <person name="Kasahara H."/>
            <person name="Kiba T."/>
            <person name="Kim M.S."/>
            <person name="Koo N."/>
            <person name="Laohavisit A."/>
            <person name="Lee Y.H."/>
            <person name="Lumba S."/>
            <person name="McCourt P."/>
            <person name="Mortimer J.C."/>
            <person name="Mutuku J.M."/>
            <person name="Nomura T."/>
            <person name="Sasaki-Sekimoto Y."/>
            <person name="Seto Y."/>
            <person name="Wang Y."/>
            <person name="Wakatake T."/>
            <person name="Sakakibara H."/>
            <person name="Demura T."/>
            <person name="Yamaguchi S."/>
            <person name="Yoneyama K."/>
            <person name="Manabe R.I."/>
            <person name="Nelson D.C."/>
            <person name="Schulman A.H."/>
            <person name="Timko M.P."/>
            <person name="dePamphilis C.W."/>
            <person name="Choi D."/>
            <person name="Shirasu K."/>
        </authorList>
    </citation>
    <scope>NUCLEOTIDE SEQUENCE [LARGE SCALE GENOMIC DNA]</scope>
    <source>
        <strain evidence="2">cv. UVA1</strain>
    </source>
</reference>
<keyword evidence="1" id="KW-0418">Kinase</keyword>
<dbReference type="AlphaFoldDB" id="A0A5A7QAB1"/>
<keyword evidence="2" id="KW-1185">Reference proteome</keyword>
<comment type="caution">
    <text evidence="1">The sequence shown here is derived from an EMBL/GenBank/DDBJ whole genome shotgun (WGS) entry which is preliminary data.</text>
</comment>
<evidence type="ECO:0000313" key="2">
    <source>
        <dbReference type="Proteomes" id="UP000325081"/>
    </source>
</evidence>
<dbReference type="GO" id="GO:0016301">
    <property type="term" value="F:kinase activity"/>
    <property type="evidence" value="ECO:0007669"/>
    <property type="project" value="UniProtKB-KW"/>
</dbReference>
<accession>A0A5A7QAB1</accession>
<gene>
    <name evidence="1" type="ORF">STAS_18978</name>
</gene>
<evidence type="ECO:0000313" key="1">
    <source>
        <dbReference type="EMBL" id="GER42205.1"/>
    </source>
</evidence>
<keyword evidence="1" id="KW-0808">Transferase</keyword>